<dbReference type="InterPro" id="IPR011990">
    <property type="entry name" value="TPR-like_helical_dom_sf"/>
</dbReference>
<keyword evidence="2" id="KW-0677">Repeat</keyword>
<dbReference type="InterPro" id="IPR030865">
    <property type="entry name" value="LapB"/>
</dbReference>
<keyword evidence="2" id="KW-0997">Cell inner membrane</keyword>
<feature type="topological domain" description="Cytoplasmic" evidence="2">
    <location>
        <begin position="22"/>
        <end position="399"/>
    </location>
</feature>
<evidence type="ECO:0000256" key="2">
    <source>
        <dbReference type="HAMAP-Rule" id="MF_00994"/>
    </source>
</evidence>
<proteinExistence type="inferred from homology"/>
<dbReference type="NCBIfam" id="NF008757">
    <property type="entry name" value="PRK11788.1-5"/>
    <property type="match status" value="1"/>
</dbReference>
<comment type="subcellular location">
    <subcellularLocation>
        <location evidence="2">Cell inner membrane</location>
        <topology evidence="2">Single-pass membrane protein</topology>
        <orientation evidence="2">Cytoplasmic side</orientation>
    </subcellularLocation>
</comment>
<feature type="binding site" evidence="2">
    <location>
        <position position="370"/>
    </location>
    <ligand>
        <name>Fe cation</name>
        <dbReference type="ChEBI" id="CHEBI:24875"/>
    </ligand>
</feature>
<keyword evidence="2" id="KW-1133">Transmembrane helix</keyword>
<dbReference type="PROSITE" id="PS50005">
    <property type="entry name" value="TPR"/>
    <property type="match status" value="1"/>
</dbReference>
<dbReference type="GO" id="GO:0009898">
    <property type="term" value="C:cytoplasmic side of plasma membrane"/>
    <property type="evidence" value="ECO:0007669"/>
    <property type="project" value="UniProtKB-UniRule"/>
</dbReference>
<feature type="binding site" evidence="2">
    <location>
        <position position="381"/>
    </location>
    <ligand>
        <name>Fe cation</name>
        <dbReference type="ChEBI" id="CHEBI:24875"/>
    </ligand>
</feature>
<dbReference type="Pfam" id="PF13432">
    <property type="entry name" value="TPR_16"/>
    <property type="match status" value="1"/>
</dbReference>
<evidence type="ECO:0000256" key="3">
    <source>
        <dbReference type="PROSITE-ProRule" id="PRU00339"/>
    </source>
</evidence>
<keyword evidence="6" id="KW-1185">Reference proteome</keyword>
<keyword evidence="2" id="KW-0812">Transmembrane</keyword>
<feature type="binding site" evidence="2">
    <location>
        <position position="384"/>
    </location>
    <ligand>
        <name>Fe cation</name>
        <dbReference type="ChEBI" id="CHEBI:24875"/>
    </ligand>
</feature>
<dbReference type="InterPro" id="IPR019734">
    <property type="entry name" value="TPR_rpt"/>
</dbReference>
<evidence type="ECO:0000313" key="5">
    <source>
        <dbReference type="EMBL" id="NOG32285.1"/>
    </source>
</evidence>
<dbReference type="EMBL" id="JABFHI010000004">
    <property type="protein sequence ID" value="NOG32285.1"/>
    <property type="molecule type" value="Genomic_DNA"/>
</dbReference>
<organism evidence="5 6">
    <name type="scientific">Vreelandella azerica</name>
    <dbReference type="NCBI Taxonomy" id="2732867"/>
    <lineage>
        <taxon>Bacteria</taxon>
        <taxon>Pseudomonadati</taxon>
        <taxon>Pseudomonadota</taxon>
        <taxon>Gammaproteobacteria</taxon>
        <taxon>Oceanospirillales</taxon>
        <taxon>Halomonadaceae</taxon>
        <taxon>Vreelandella</taxon>
    </lineage>
</organism>
<dbReference type="InterPro" id="IPR041166">
    <property type="entry name" value="Rubredoxin_2"/>
</dbReference>
<keyword evidence="2" id="KW-0472">Membrane</keyword>
<reference evidence="5 6" key="1">
    <citation type="submission" date="2020-05" db="EMBL/GenBank/DDBJ databases">
        <authorList>
            <person name="Ruan W."/>
            <person name="Jeon C.O."/>
            <person name="Chun B.H."/>
        </authorList>
    </citation>
    <scope>NUCLEOTIDE SEQUENCE [LARGE SCALE GENOMIC DNA]</scope>
    <source>
        <strain evidence="5 6">TBZ9</strain>
    </source>
</reference>
<evidence type="ECO:0000313" key="6">
    <source>
        <dbReference type="Proteomes" id="UP000588806"/>
    </source>
</evidence>
<dbReference type="Pfam" id="PF18073">
    <property type="entry name" value="Zn_ribbon_LapB"/>
    <property type="match status" value="1"/>
</dbReference>
<comment type="similarity">
    <text evidence="2">Belongs to the LapB family.</text>
</comment>
<comment type="function">
    <text evidence="2">Modulates cellular lipopolysaccharide (LPS) levels by regulating LpxC, which is involved in lipid A biosynthesis. May act by modulating the proteolytic activity of FtsH towards LpxC. May also coordinate assembly of proteins involved in LPS synthesis at the plasma membrane.</text>
</comment>
<keyword evidence="1 2" id="KW-0479">Metal-binding</keyword>
<reference evidence="5 6" key="2">
    <citation type="submission" date="2020-06" db="EMBL/GenBank/DDBJ databases">
        <title>Halomonas songnenensis sp. nov., a moderately halophilic bacterium isolated from saline and alkaline soils.</title>
        <authorList>
            <person name="Jiang J."/>
            <person name="Pan Y."/>
        </authorList>
    </citation>
    <scope>NUCLEOTIDE SEQUENCE [LARGE SCALE GENOMIC DNA]</scope>
    <source>
        <strain evidence="5 6">TBZ9</strain>
    </source>
</reference>
<dbReference type="Gene3D" id="1.25.40.10">
    <property type="entry name" value="Tetratricopeptide repeat domain"/>
    <property type="match status" value="2"/>
</dbReference>
<dbReference type="GO" id="GO:0008653">
    <property type="term" value="P:lipopolysaccharide metabolic process"/>
    <property type="evidence" value="ECO:0007669"/>
    <property type="project" value="InterPro"/>
</dbReference>
<evidence type="ECO:0000259" key="4">
    <source>
        <dbReference type="Pfam" id="PF18073"/>
    </source>
</evidence>
<dbReference type="Proteomes" id="UP000588806">
    <property type="component" value="Unassembled WGS sequence"/>
</dbReference>
<sequence length="399" mass="45224">MLDVLLLIVLMAAIAIGYGLGYRQASRRASFNARSSYQTPRREYFVGLNYLLNEQPDEAIHTFIQALEVNSENVDTHIALGKLFRTRGEADKAARIHQNLLARPALSPQQNEQVQLELARDFIALGVHDRAQRLLRGIIETPQQDAQRISAKHLLVDLLEREKAWQEALDILLPVLKQQPRMARPAAHWLCEIAQQEIQQSSRSLAKRHLKKALQLDSACARAYLLLAELEIDNGHHYPAIAHLRALAQHAPAHIPSMLPTLERAYWLGNDIDDYRQHLSSLVEQAPLTSVIIRLSEQIRQQDGVEEAIRITGNLLARAPSLGGLDHLIDLYIESQQLEGRTQPDERLLLLKHHTRALLNNRTRHRCGHCGFSCDTLEWQCPSCRRWGTIEPVTGVEGE</sequence>
<dbReference type="SMART" id="SM00028">
    <property type="entry name" value="TPR"/>
    <property type="match status" value="3"/>
</dbReference>
<comment type="caution">
    <text evidence="5">The sequence shown here is derived from an EMBL/GenBank/DDBJ whole genome shotgun (WGS) entry which is preliminary data.</text>
</comment>
<dbReference type="AlphaFoldDB" id="A0A7Y3TY89"/>
<gene>
    <name evidence="2 5" type="primary">lapB</name>
    <name evidence="5" type="ORF">HLB35_11915</name>
</gene>
<accession>A0A7Y3TY89</accession>
<dbReference type="GO" id="GO:0046890">
    <property type="term" value="P:regulation of lipid biosynthetic process"/>
    <property type="evidence" value="ECO:0007669"/>
    <property type="project" value="UniProtKB-UniRule"/>
</dbReference>
<dbReference type="GO" id="GO:0005506">
    <property type="term" value="F:iron ion binding"/>
    <property type="evidence" value="ECO:0007669"/>
    <property type="project" value="UniProtKB-UniRule"/>
</dbReference>
<dbReference type="SUPFAM" id="SSF48452">
    <property type="entry name" value="TPR-like"/>
    <property type="match status" value="1"/>
</dbReference>
<protein>
    <recommendedName>
        <fullName evidence="2">Lipopolysaccharide assembly protein B</fullName>
    </recommendedName>
</protein>
<feature type="domain" description="LapB rubredoxin metal binding" evidence="4">
    <location>
        <begin position="365"/>
        <end position="392"/>
    </location>
</feature>
<evidence type="ECO:0000256" key="1">
    <source>
        <dbReference type="ARBA" id="ARBA00022723"/>
    </source>
</evidence>
<dbReference type="RefSeq" id="WP_171702735.1">
    <property type="nucleotide sequence ID" value="NZ_JABFHI010000004.1"/>
</dbReference>
<feature type="binding site" evidence="2">
    <location>
        <position position="367"/>
    </location>
    <ligand>
        <name>Fe cation</name>
        <dbReference type="ChEBI" id="CHEBI:24875"/>
    </ligand>
</feature>
<dbReference type="HAMAP" id="MF_00994">
    <property type="entry name" value="LPS_assembly_LapB"/>
    <property type="match status" value="1"/>
</dbReference>
<feature type="repeat" description="TPR" evidence="3">
    <location>
        <begin position="40"/>
        <end position="73"/>
    </location>
</feature>
<name>A0A7Y3TY89_9GAMM</name>
<keyword evidence="2 3" id="KW-0802">TPR repeat</keyword>
<keyword evidence="2" id="KW-1003">Cell membrane</keyword>
<keyword evidence="2" id="KW-0408">Iron</keyword>